<evidence type="ECO:0000313" key="2">
    <source>
        <dbReference type="Proteomes" id="UP001186041"/>
    </source>
</evidence>
<protein>
    <recommendedName>
        <fullName evidence="3">Major capsid protein</fullName>
    </recommendedName>
</protein>
<comment type="caution">
    <text evidence="1">The sequence shown here is derived from an EMBL/GenBank/DDBJ whole genome shotgun (WGS) entry which is preliminary data.</text>
</comment>
<proteinExistence type="predicted"/>
<accession>A0AAE5ADR0</accession>
<dbReference type="EMBL" id="JAWLVV010000015">
    <property type="protein sequence ID" value="MDV7292062.1"/>
    <property type="molecule type" value="Genomic_DNA"/>
</dbReference>
<dbReference type="Proteomes" id="UP001186041">
    <property type="component" value="Unassembled WGS sequence"/>
</dbReference>
<name>A0AAE5ADR0_MYCFO</name>
<dbReference type="RefSeq" id="WP_317722292.1">
    <property type="nucleotide sequence ID" value="NZ_JAWLVK010000015.1"/>
</dbReference>
<organism evidence="1 2">
    <name type="scientific">Mycolicibacterium fortuitum</name>
    <name type="common">Mycobacterium fortuitum</name>
    <dbReference type="NCBI Taxonomy" id="1766"/>
    <lineage>
        <taxon>Bacteria</taxon>
        <taxon>Bacillati</taxon>
        <taxon>Actinomycetota</taxon>
        <taxon>Actinomycetes</taxon>
        <taxon>Mycobacteriales</taxon>
        <taxon>Mycobacteriaceae</taxon>
        <taxon>Mycolicibacterium</taxon>
    </lineage>
</organism>
<reference evidence="1" key="1">
    <citation type="submission" date="2023-10" db="EMBL/GenBank/DDBJ databases">
        <title>Mycolicibacterium fortuitum clinical isolates causing pulmonary infections in humans.</title>
        <authorList>
            <person name="Mejia-Ponce P.M."/>
            <person name="Zenteno-Cuevas R."/>
            <person name="Licona-Cassani C."/>
        </authorList>
    </citation>
    <scope>NUCLEOTIDE SEQUENCE</scope>
    <source>
        <strain evidence="1">M8</strain>
    </source>
</reference>
<gene>
    <name evidence="1" type="ORF">R4485_17990</name>
</gene>
<dbReference type="Pfam" id="PF25209">
    <property type="entry name" value="Phage_capsid_4"/>
    <property type="match status" value="1"/>
</dbReference>
<evidence type="ECO:0000313" key="1">
    <source>
        <dbReference type="EMBL" id="MDV7292062.1"/>
    </source>
</evidence>
<dbReference type="AlphaFoldDB" id="A0AAE5ADR0"/>
<sequence length="313" mass="33765">MPKTGVVSISDGPSITVADLIGSPMMVPTKMKELMTNIFISESLLRNAGANPSGLVGYTEGDPTFLVGDVEDVAEFAQIPVTYGEMGVPRVAVANKRGLGVRISREMRDENRVGAVNKQMTQLRNTFKRADDRAIRALLLSNAVPTMPVDNAWDTANGNPRLDFALGIKEITFATPSGDVASDEEWAGFEPDTVVLNPGILPVLLDNEKFLKVYQGNIAGDTPLLTGQLPGTIMGRTIIGSLSFPEDRILICERGTLGFYSDTRPLEFTGVYPEGNGPNGGPTETWRSDMTHKRAMALDQPKAALWLTGLVTP</sequence>
<evidence type="ECO:0008006" key="3">
    <source>
        <dbReference type="Google" id="ProtNLM"/>
    </source>
</evidence>